<keyword evidence="3" id="KW-0963">Cytoplasm</keyword>
<keyword evidence="7" id="KW-0141">cGMP biosynthesis</keyword>
<dbReference type="Gene3D" id="3.30.450.260">
    <property type="entry name" value="Haem NO binding associated domain"/>
    <property type="match status" value="1"/>
</dbReference>
<proteinExistence type="inferred from homology"/>
<evidence type="ECO:0000256" key="10">
    <source>
        <dbReference type="SAM" id="MobiDB-lite"/>
    </source>
</evidence>
<dbReference type="InterPro" id="IPR042463">
    <property type="entry name" value="HNOB_dom_associated_sf"/>
</dbReference>
<evidence type="ECO:0000256" key="9">
    <source>
        <dbReference type="SAM" id="Coils"/>
    </source>
</evidence>
<dbReference type="InterPro" id="IPR038158">
    <property type="entry name" value="H-NOX_domain_sf"/>
</dbReference>
<feature type="region of interest" description="Disordered" evidence="10">
    <location>
        <begin position="251"/>
        <end position="274"/>
    </location>
</feature>
<dbReference type="Pfam" id="PF07701">
    <property type="entry name" value="HNOBA"/>
    <property type="match status" value="1"/>
</dbReference>
<feature type="coiled-coil region" evidence="9">
    <location>
        <begin position="1001"/>
        <end position="1035"/>
    </location>
</feature>
<dbReference type="CDD" id="cd07302">
    <property type="entry name" value="CHD"/>
    <property type="match status" value="1"/>
</dbReference>
<dbReference type="InterPro" id="IPR001054">
    <property type="entry name" value="A/G_cyclase"/>
</dbReference>
<dbReference type="GO" id="GO:0004383">
    <property type="term" value="F:guanylate cyclase activity"/>
    <property type="evidence" value="ECO:0007669"/>
    <property type="project" value="UniProtKB-EC"/>
</dbReference>
<keyword evidence="4" id="KW-0547">Nucleotide-binding</keyword>
<dbReference type="GO" id="GO:0019934">
    <property type="term" value="P:cGMP-mediated signaling"/>
    <property type="evidence" value="ECO:0007669"/>
    <property type="project" value="TreeGrafter"/>
</dbReference>
<dbReference type="FunFam" id="3.90.1520.10:FF:000009">
    <property type="entry name" value="Guanylate cyclase soluble subunit beta-2"/>
    <property type="match status" value="1"/>
</dbReference>
<dbReference type="PROSITE" id="PS50125">
    <property type="entry name" value="GUANYLATE_CYCLASE_2"/>
    <property type="match status" value="1"/>
</dbReference>
<reference evidence="12" key="1">
    <citation type="journal article" date="2021" name="Evol. Appl.">
        <title>The genome of the Pyrenean desman and the effects of bottlenecks and inbreeding on the genomic landscape of an endangered species.</title>
        <authorList>
            <person name="Escoda L."/>
            <person name="Castresana J."/>
        </authorList>
    </citation>
    <scope>NUCLEOTIDE SEQUENCE</scope>
    <source>
        <strain evidence="12">IBE-C5619</strain>
    </source>
</reference>
<evidence type="ECO:0000313" key="13">
    <source>
        <dbReference type="Proteomes" id="UP000700334"/>
    </source>
</evidence>
<dbReference type="PANTHER" id="PTHR45655">
    <property type="entry name" value="GUANYLATE CYCLASE SOLUBLE SUBUNIT BETA-2"/>
    <property type="match status" value="1"/>
</dbReference>
<sequence>MESSPRVQITHGVRVEADYSHSQQLPRIRTEGLAGQWALRPSDLGPGSGSCLAVGLALHWAARCCPVSSILGWSYRIPGVGATPPIDEVVRLPRGHLQRAETSWEASDRRPGCWLLYPQLDQVAQRRQLEGTHREKPSTMFRKIHSIFHSSPQRKAEVAESPYYDRGSSGVRLIRSSSMYVVGDHGEKFSESLKKYKSTSSMDTSLYCLQQEGDRAWMYSRTQDCLQYLQELLALRKKYLSSLNDLKASRARGTSSISSKSSKGGKKTLVQSTSEEIKQRATSKKYSQFSADVAEAIAFFDSIIAELDTEKRPRAAEADPPNEDVDFDVATSSREHSLHSNWILRAPRRHSEDMATRTATTQDGQLRRGTECRTLGTLRRLERHPIYLPKAVEGAFNTLKFKPKACKKDLEGSRQILFNISGDDMDWDAELFSLEPLGSPEEDYHEAENPRGQWQLREPLWERKYGFINTCLQSLVIEKFGEETWEKLKLGCWVLTAPWFSSRTSTEVQDAFMTYTVYDDAITIKLVQEACKVLGEFEKDLFWCRLKQSASPSIPGTSHFAANSAGLACRQPSPPERGPWVKGDLWDLCFSWQVPVRAPHDPRDVEAGHWPLTAEEGEVSHPATRSWTPWKDMKTIQRRTSFQRCFYFMGYALNFTGVSMETVLKLFGEYFFKFCKMSGYDRMLRTLGGNLTEFIENLDALHSYLALSYQEMNAPSFRVERDADGRMLLHYYSDRSGLCHIVPGIIEAVAKDFFDIDVTMDILDMNKEEERTGKKEHVVFLVVEKPHRQMREAKTQRLQKGEDIQRDQEALDAAFLRMKERYLSVSVCPVKKSHWEIVRSIVMFGKGYLTTTFTPIYPERLWIEEKTFCNAFPFHIVFDESLRVKQAGVNIQKYVPGLQTQKIQLDEYFSIIHPQVTFNIFSICKFINSQFVLKTRREMMPEACRSQPTLKLRGQMIWMESMQCMIYMCSPKLRSLQELEERKMHLSDIAPHDTTRDLILLNQQRLAEIELSNQLERKKEELRILSKHLAIEKKKTETLLYAMLPEHVANQLKEGKKVAAGEFKTCTILFSDVVTFTNICAACEPIQIVNMLNSMYSKFDRLTSVHDVYKVETIGDAYMVVGGVPVPIGSHAQRVANFALGMRLSVKEVMNPVTGDPIQIRVGIHTGPVLAGVVGDKMPRYCLFGDTVNTASRMESHGLPDKVHLSPTAYSALENQGFEIIERGEIEVKGKGKMTTYFLIQNLNASDDEIMGRPPLGPQGSRQTPPCLLQSSHAWLCPLLPSCFIYSFLLAEASAQGGQGSKTVAIFRYADNQQLRTPKKDTAAAPEEPTPEGNAVVGQDSMEAADGQSSSSAHQTKTHPLPKILIASVGAVKSDQAFLPSHRWRVTDPCGPAHVPDGGHLKKGVGMRKWVHLG</sequence>
<dbReference type="InterPro" id="IPR011645">
    <property type="entry name" value="HNOB_dom_associated"/>
</dbReference>
<dbReference type="InterPro" id="IPR024096">
    <property type="entry name" value="NO_sig/Golgi_transp_ligand-bd"/>
</dbReference>
<comment type="similarity">
    <text evidence="8">Belongs to the adenylyl cyclase class-4/guanylyl cyclase family.</text>
</comment>
<dbReference type="InterPro" id="IPR011644">
    <property type="entry name" value="Heme_NO-bd"/>
</dbReference>
<dbReference type="GO" id="GO:0008074">
    <property type="term" value="C:guanylate cyclase complex, soluble"/>
    <property type="evidence" value="ECO:0007669"/>
    <property type="project" value="TreeGrafter"/>
</dbReference>
<evidence type="ECO:0000256" key="3">
    <source>
        <dbReference type="ARBA" id="ARBA00022490"/>
    </source>
</evidence>
<dbReference type="OrthoDB" id="6127067at2759"/>
<dbReference type="FunFam" id="3.30.70.1230:FF:000007">
    <property type="entry name" value="Guanylate cyclase soluble subunit alpha-3"/>
    <property type="match status" value="1"/>
</dbReference>
<dbReference type="PROSITE" id="PS00452">
    <property type="entry name" value="GUANYLATE_CYCLASE_1"/>
    <property type="match status" value="1"/>
</dbReference>
<dbReference type="SMART" id="SM00044">
    <property type="entry name" value="CYCc"/>
    <property type="match status" value="1"/>
</dbReference>
<keyword evidence="13" id="KW-1185">Reference proteome</keyword>
<evidence type="ECO:0000313" key="12">
    <source>
        <dbReference type="EMBL" id="KAG8524851.1"/>
    </source>
</evidence>
<dbReference type="GO" id="GO:0020037">
    <property type="term" value="F:heme binding"/>
    <property type="evidence" value="ECO:0007669"/>
    <property type="project" value="InterPro"/>
</dbReference>
<evidence type="ECO:0000256" key="2">
    <source>
        <dbReference type="ARBA" id="ARBA00012202"/>
    </source>
</evidence>
<name>A0A8J6AUV1_GALPY</name>
<keyword evidence="9" id="KW-0175">Coiled coil</keyword>
<dbReference type="EC" id="4.6.1.2" evidence="2"/>
<dbReference type="InterPro" id="IPR029787">
    <property type="entry name" value="Nucleotide_cyclase"/>
</dbReference>
<keyword evidence="6 8" id="KW-0456">Lyase</keyword>
<evidence type="ECO:0000256" key="6">
    <source>
        <dbReference type="ARBA" id="ARBA00023239"/>
    </source>
</evidence>
<comment type="caution">
    <text evidence="12">The sequence shown here is derived from an EMBL/GenBank/DDBJ whole genome shotgun (WGS) entry which is preliminary data.</text>
</comment>
<gene>
    <name evidence="12" type="ORF">J0S82_017829</name>
</gene>
<protein>
    <recommendedName>
        <fullName evidence="2">guanylate cyclase</fullName>
        <ecNumber evidence="2">4.6.1.2</ecNumber>
    </recommendedName>
</protein>
<dbReference type="GO" id="GO:0070482">
    <property type="term" value="P:response to oxygen levels"/>
    <property type="evidence" value="ECO:0007669"/>
    <property type="project" value="TreeGrafter"/>
</dbReference>
<feature type="region of interest" description="Disordered" evidence="10">
    <location>
        <begin position="1317"/>
        <end position="1337"/>
    </location>
</feature>
<dbReference type="PANTHER" id="PTHR45655:SF17">
    <property type="entry name" value="GUANYLATE CYCLASE SOLUBLE SUBUNIT BETA-2"/>
    <property type="match status" value="1"/>
</dbReference>
<feature type="domain" description="Guanylate cyclase" evidence="11">
    <location>
        <begin position="1067"/>
        <end position="1195"/>
    </location>
</feature>
<evidence type="ECO:0000256" key="4">
    <source>
        <dbReference type="ARBA" id="ARBA00022741"/>
    </source>
</evidence>
<organism evidence="12 13">
    <name type="scientific">Galemys pyrenaicus</name>
    <name type="common">Iberian desman</name>
    <name type="synonym">Pyrenean desman</name>
    <dbReference type="NCBI Taxonomy" id="202257"/>
    <lineage>
        <taxon>Eukaryota</taxon>
        <taxon>Metazoa</taxon>
        <taxon>Chordata</taxon>
        <taxon>Craniata</taxon>
        <taxon>Vertebrata</taxon>
        <taxon>Euteleostomi</taxon>
        <taxon>Mammalia</taxon>
        <taxon>Eutheria</taxon>
        <taxon>Laurasiatheria</taxon>
        <taxon>Eulipotyphla</taxon>
        <taxon>Talpidae</taxon>
        <taxon>Galemys</taxon>
    </lineage>
</organism>
<dbReference type="Proteomes" id="UP000700334">
    <property type="component" value="Unassembled WGS sequence"/>
</dbReference>
<dbReference type="FunFam" id="3.30.450.260:FF:000002">
    <property type="entry name" value="guanylate cyclase soluble subunit alpha-2"/>
    <property type="match status" value="1"/>
</dbReference>
<dbReference type="Pfam" id="PF00211">
    <property type="entry name" value="Guanylate_cyc"/>
    <property type="match status" value="1"/>
</dbReference>
<dbReference type="InterPro" id="IPR018297">
    <property type="entry name" value="A/G_cyclase_CS"/>
</dbReference>
<dbReference type="Gene3D" id="6.10.250.780">
    <property type="match status" value="1"/>
</dbReference>
<dbReference type="SUPFAM" id="SSF111126">
    <property type="entry name" value="Ligand-binding domain in the NO signalling and Golgi transport"/>
    <property type="match status" value="2"/>
</dbReference>
<keyword evidence="5" id="KW-0342">GTP-binding</keyword>
<evidence type="ECO:0000259" key="11">
    <source>
        <dbReference type="PROSITE" id="PS50125"/>
    </source>
</evidence>
<dbReference type="SUPFAM" id="SSF55073">
    <property type="entry name" value="Nucleotide cyclase"/>
    <property type="match status" value="1"/>
</dbReference>
<comment type="subcellular location">
    <subcellularLocation>
        <location evidence="1">Cytoplasm</location>
    </subcellularLocation>
</comment>
<dbReference type="EMBL" id="JAGFMF010011380">
    <property type="protein sequence ID" value="KAG8524851.1"/>
    <property type="molecule type" value="Genomic_DNA"/>
</dbReference>
<evidence type="ECO:0000256" key="7">
    <source>
        <dbReference type="ARBA" id="ARBA00023293"/>
    </source>
</evidence>
<evidence type="ECO:0000256" key="5">
    <source>
        <dbReference type="ARBA" id="ARBA00023134"/>
    </source>
</evidence>
<dbReference type="Pfam" id="PF07700">
    <property type="entry name" value="HNOB"/>
    <property type="match status" value="2"/>
</dbReference>
<accession>A0A8J6AUV1</accession>
<dbReference type="Gene3D" id="3.90.1520.10">
    <property type="entry name" value="H-NOX domain"/>
    <property type="match status" value="2"/>
</dbReference>
<dbReference type="Gene3D" id="3.30.70.1230">
    <property type="entry name" value="Nucleotide cyclase"/>
    <property type="match status" value="1"/>
</dbReference>
<evidence type="ECO:0000256" key="8">
    <source>
        <dbReference type="RuleBase" id="RU000405"/>
    </source>
</evidence>
<evidence type="ECO:0000256" key="1">
    <source>
        <dbReference type="ARBA" id="ARBA00004496"/>
    </source>
</evidence>
<dbReference type="GO" id="GO:0005525">
    <property type="term" value="F:GTP binding"/>
    <property type="evidence" value="ECO:0007669"/>
    <property type="project" value="UniProtKB-KW"/>
</dbReference>